<evidence type="ECO:0000313" key="1">
    <source>
        <dbReference type="EMBL" id="EOA95392.1"/>
    </source>
</evidence>
<accession>R0L586</accession>
<sequence length="120" mass="13956">MKHGSYWDFVGLLSKKHEKEEWKKLSCVTYTEMPVEEIDLLQAMMFLVFLITKEILAKSLKSTWNFENIWALSSVCMQACKNAIQVCLSESLTTSKRKVERFLVVLFLPQKEATVRVVSF</sequence>
<dbReference type="AlphaFoldDB" id="R0L586"/>
<protein>
    <submittedName>
        <fullName evidence="1">Uncharacterized protein</fullName>
    </submittedName>
</protein>
<evidence type="ECO:0000313" key="2">
    <source>
        <dbReference type="Proteomes" id="UP000296049"/>
    </source>
</evidence>
<dbReference type="Proteomes" id="UP000296049">
    <property type="component" value="Unassembled WGS sequence"/>
</dbReference>
<organism evidence="1 2">
    <name type="scientific">Anas platyrhynchos</name>
    <name type="common">Mallard</name>
    <name type="synonym">Anas boschas</name>
    <dbReference type="NCBI Taxonomy" id="8839"/>
    <lineage>
        <taxon>Eukaryota</taxon>
        <taxon>Metazoa</taxon>
        <taxon>Chordata</taxon>
        <taxon>Craniata</taxon>
        <taxon>Vertebrata</taxon>
        <taxon>Euteleostomi</taxon>
        <taxon>Archelosauria</taxon>
        <taxon>Archosauria</taxon>
        <taxon>Dinosauria</taxon>
        <taxon>Saurischia</taxon>
        <taxon>Theropoda</taxon>
        <taxon>Coelurosauria</taxon>
        <taxon>Aves</taxon>
        <taxon>Neognathae</taxon>
        <taxon>Galloanserae</taxon>
        <taxon>Anseriformes</taxon>
        <taxon>Anatidae</taxon>
        <taxon>Anatinae</taxon>
        <taxon>Anas</taxon>
    </lineage>
</organism>
<keyword evidence="2" id="KW-1185">Reference proteome</keyword>
<proteinExistence type="predicted"/>
<dbReference type="EMBL" id="KB744306">
    <property type="protein sequence ID" value="EOA95392.1"/>
    <property type="molecule type" value="Genomic_DNA"/>
</dbReference>
<name>R0L586_ANAPL</name>
<gene>
    <name evidence="1" type="ORF">Anapl_02690</name>
</gene>
<reference evidence="2" key="1">
    <citation type="journal article" date="2013" name="Nat. Genet.">
        <title>The duck genome and transcriptome provide insight into an avian influenza virus reservoir species.</title>
        <authorList>
            <person name="Huang Y."/>
            <person name="Li Y."/>
            <person name="Burt D.W."/>
            <person name="Chen H."/>
            <person name="Zhang Y."/>
            <person name="Qian W."/>
            <person name="Kim H."/>
            <person name="Gan S."/>
            <person name="Zhao Y."/>
            <person name="Li J."/>
            <person name="Yi K."/>
            <person name="Feng H."/>
            <person name="Zhu P."/>
            <person name="Li B."/>
            <person name="Liu Q."/>
            <person name="Fairley S."/>
            <person name="Magor K.E."/>
            <person name="Du Z."/>
            <person name="Hu X."/>
            <person name="Goodman L."/>
            <person name="Tafer H."/>
            <person name="Vignal A."/>
            <person name="Lee T."/>
            <person name="Kim K.W."/>
            <person name="Sheng Z."/>
            <person name="An Y."/>
            <person name="Searle S."/>
            <person name="Herrero J."/>
            <person name="Groenen M.A."/>
            <person name="Crooijmans R.P."/>
            <person name="Faraut T."/>
            <person name="Cai Q."/>
            <person name="Webster R.G."/>
            <person name="Aldridge J.R."/>
            <person name="Warren W.C."/>
            <person name="Bartschat S."/>
            <person name="Kehr S."/>
            <person name="Marz M."/>
            <person name="Stadler P.F."/>
            <person name="Smith J."/>
            <person name="Kraus R.H."/>
            <person name="Zhao Y."/>
            <person name="Ren L."/>
            <person name="Fei J."/>
            <person name="Morisson M."/>
            <person name="Kaiser P."/>
            <person name="Griffin D.K."/>
            <person name="Rao M."/>
            <person name="Pitel F."/>
            <person name="Wang J."/>
            <person name="Li N."/>
        </authorList>
    </citation>
    <scope>NUCLEOTIDE SEQUENCE [LARGE SCALE GENOMIC DNA]</scope>
</reference>